<dbReference type="Proteomes" id="UP001066276">
    <property type="component" value="Chromosome 7"/>
</dbReference>
<sequence length="222" mass="22678">MVMPPPGQRPKPGATRGALGGEGPCGRRVSRDRGWASTCPGATGGTLGGEGPDSRRASRDSGWTRACTGEWSGAVARGLIGGGAVLASRLPRSAVRRPGDSLPGAEARSRGDRRHAGRIRVRAAGEQAETAAGPRPALPWRVEWGRGLRPDRQWSSSGQSGGSPGAGGAVEATQEALVAAWCVAPPSLAVGGSPGCNETAPGKNKGQSPRREERLDPSGRVT</sequence>
<dbReference type="EMBL" id="JANPWB010000011">
    <property type="protein sequence ID" value="KAJ1125623.1"/>
    <property type="molecule type" value="Genomic_DNA"/>
</dbReference>
<reference evidence="2" key="1">
    <citation type="journal article" date="2022" name="bioRxiv">
        <title>Sequencing and chromosome-scale assembly of the giantPleurodeles waltlgenome.</title>
        <authorList>
            <person name="Brown T."/>
            <person name="Elewa A."/>
            <person name="Iarovenko S."/>
            <person name="Subramanian E."/>
            <person name="Araus A.J."/>
            <person name="Petzold A."/>
            <person name="Susuki M."/>
            <person name="Suzuki K.-i.T."/>
            <person name="Hayashi T."/>
            <person name="Toyoda A."/>
            <person name="Oliveira C."/>
            <person name="Osipova E."/>
            <person name="Leigh N.D."/>
            <person name="Simon A."/>
            <person name="Yun M.H."/>
        </authorList>
    </citation>
    <scope>NUCLEOTIDE SEQUENCE</scope>
    <source>
        <strain evidence="2">20211129_DDA</strain>
        <tissue evidence="2">Liver</tissue>
    </source>
</reference>
<feature type="compositionally biased region" description="Gly residues" evidence="1">
    <location>
        <begin position="159"/>
        <end position="168"/>
    </location>
</feature>
<feature type="region of interest" description="Disordered" evidence="1">
    <location>
        <begin position="1"/>
        <end position="65"/>
    </location>
</feature>
<gene>
    <name evidence="2" type="ORF">NDU88_004047</name>
</gene>
<keyword evidence="3" id="KW-1185">Reference proteome</keyword>
<feature type="region of interest" description="Disordered" evidence="1">
    <location>
        <begin position="86"/>
        <end position="171"/>
    </location>
</feature>
<dbReference type="AlphaFoldDB" id="A0AAV7PIM5"/>
<feature type="compositionally biased region" description="Basic and acidic residues" evidence="1">
    <location>
        <begin position="209"/>
        <end position="222"/>
    </location>
</feature>
<name>A0AAV7PIM5_PLEWA</name>
<comment type="caution">
    <text evidence="2">The sequence shown here is derived from an EMBL/GenBank/DDBJ whole genome shotgun (WGS) entry which is preliminary data.</text>
</comment>
<evidence type="ECO:0000313" key="2">
    <source>
        <dbReference type="EMBL" id="KAJ1125623.1"/>
    </source>
</evidence>
<evidence type="ECO:0000256" key="1">
    <source>
        <dbReference type="SAM" id="MobiDB-lite"/>
    </source>
</evidence>
<proteinExistence type="predicted"/>
<accession>A0AAV7PIM5</accession>
<feature type="compositionally biased region" description="Gly residues" evidence="1">
    <location>
        <begin position="42"/>
        <end position="51"/>
    </location>
</feature>
<evidence type="ECO:0000313" key="3">
    <source>
        <dbReference type="Proteomes" id="UP001066276"/>
    </source>
</evidence>
<feature type="compositionally biased region" description="Basic residues" evidence="1">
    <location>
        <begin position="111"/>
        <end position="121"/>
    </location>
</feature>
<organism evidence="2 3">
    <name type="scientific">Pleurodeles waltl</name>
    <name type="common">Iberian ribbed newt</name>
    <dbReference type="NCBI Taxonomy" id="8319"/>
    <lineage>
        <taxon>Eukaryota</taxon>
        <taxon>Metazoa</taxon>
        <taxon>Chordata</taxon>
        <taxon>Craniata</taxon>
        <taxon>Vertebrata</taxon>
        <taxon>Euteleostomi</taxon>
        <taxon>Amphibia</taxon>
        <taxon>Batrachia</taxon>
        <taxon>Caudata</taxon>
        <taxon>Salamandroidea</taxon>
        <taxon>Salamandridae</taxon>
        <taxon>Pleurodelinae</taxon>
        <taxon>Pleurodeles</taxon>
    </lineage>
</organism>
<feature type="region of interest" description="Disordered" evidence="1">
    <location>
        <begin position="188"/>
        <end position="222"/>
    </location>
</feature>
<feature type="compositionally biased region" description="Basic and acidic residues" evidence="1">
    <location>
        <begin position="143"/>
        <end position="152"/>
    </location>
</feature>
<protein>
    <submittedName>
        <fullName evidence="2">Uncharacterized protein</fullName>
    </submittedName>
</protein>